<keyword evidence="2" id="KW-0813">Transport</keyword>
<evidence type="ECO:0000256" key="6">
    <source>
        <dbReference type="ARBA" id="ARBA00023136"/>
    </source>
</evidence>
<evidence type="ECO:0000256" key="1">
    <source>
        <dbReference type="ARBA" id="ARBA00004141"/>
    </source>
</evidence>
<feature type="transmembrane region" description="Helical" evidence="7">
    <location>
        <begin position="167"/>
        <end position="185"/>
    </location>
</feature>
<evidence type="ECO:0000256" key="3">
    <source>
        <dbReference type="ARBA" id="ARBA00022475"/>
    </source>
</evidence>
<evidence type="ECO:0000313" key="8">
    <source>
        <dbReference type="EMBL" id="TLG77516.1"/>
    </source>
</evidence>
<feature type="transmembrane region" description="Helical" evidence="7">
    <location>
        <begin position="251"/>
        <end position="274"/>
    </location>
</feature>
<feature type="transmembrane region" description="Helical" evidence="7">
    <location>
        <begin position="318"/>
        <end position="340"/>
    </location>
</feature>
<keyword evidence="3" id="KW-1003">Cell membrane</keyword>
<dbReference type="GO" id="GO:0016020">
    <property type="term" value="C:membrane"/>
    <property type="evidence" value="ECO:0007669"/>
    <property type="project" value="UniProtKB-SubCell"/>
</dbReference>
<feature type="transmembrane region" description="Helical" evidence="7">
    <location>
        <begin position="43"/>
        <end position="62"/>
    </location>
</feature>
<dbReference type="PANTHER" id="PTHR36838:SF1">
    <property type="entry name" value="SLR1864 PROTEIN"/>
    <property type="match status" value="1"/>
</dbReference>
<gene>
    <name evidence="8" type="ORF">FEZ08_01215</name>
</gene>
<feature type="transmembrane region" description="Helical" evidence="7">
    <location>
        <begin position="74"/>
        <end position="96"/>
    </location>
</feature>
<comment type="caution">
    <text evidence="8">The sequence shown here is derived from an EMBL/GenBank/DDBJ whole genome shotgun (WGS) entry which is preliminary data.</text>
</comment>
<organism evidence="8 9">
    <name type="scientific">Culicoidibacter larvae</name>
    <dbReference type="NCBI Taxonomy" id="2579976"/>
    <lineage>
        <taxon>Bacteria</taxon>
        <taxon>Bacillati</taxon>
        <taxon>Bacillota</taxon>
        <taxon>Culicoidibacteria</taxon>
        <taxon>Culicoidibacterales</taxon>
        <taxon>Culicoidibacteraceae</taxon>
        <taxon>Culicoidibacter</taxon>
    </lineage>
</organism>
<evidence type="ECO:0000256" key="4">
    <source>
        <dbReference type="ARBA" id="ARBA00022692"/>
    </source>
</evidence>
<name>A0A5R8QIG6_9FIRM</name>
<dbReference type="OrthoDB" id="401182at2"/>
<dbReference type="Pfam" id="PF03547">
    <property type="entry name" value="Mem_trans"/>
    <property type="match status" value="2"/>
</dbReference>
<keyword evidence="4 7" id="KW-0812">Transmembrane</keyword>
<dbReference type="InParanoid" id="A0A5R8QIG6"/>
<keyword evidence="6 7" id="KW-0472">Membrane</keyword>
<feature type="transmembrane region" description="Helical" evidence="7">
    <location>
        <begin position="133"/>
        <end position="155"/>
    </location>
</feature>
<evidence type="ECO:0000256" key="2">
    <source>
        <dbReference type="ARBA" id="ARBA00022448"/>
    </source>
</evidence>
<evidence type="ECO:0000256" key="7">
    <source>
        <dbReference type="SAM" id="Phobius"/>
    </source>
</evidence>
<dbReference type="GO" id="GO:0055085">
    <property type="term" value="P:transmembrane transport"/>
    <property type="evidence" value="ECO:0007669"/>
    <property type="project" value="InterPro"/>
</dbReference>
<dbReference type="InterPro" id="IPR004776">
    <property type="entry name" value="Mem_transp_PIN-like"/>
</dbReference>
<dbReference type="PANTHER" id="PTHR36838">
    <property type="entry name" value="AUXIN EFFLUX CARRIER FAMILY PROTEIN"/>
    <property type="match status" value="1"/>
</dbReference>
<dbReference type="Proteomes" id="UP000306912">
    <property type="component" value="Unassembled WGS sequence"/>
</dbReference>
<feature type="transmembrane region" description="Helical" evidence="7">
    <location>
        <begin position="219"/>
        <end position="239"/>
    </location>
</feature>
<feature type="transmembrane region" description="Helical" evidence="7">
    <location>
        <begin position="13"/>
        <end position="31"/>
    </location>
</feature>
<accession>A0A5R8QIG6</accession>
<comment type="subcellular location">
    <subcellularLocation>
        <location evidence="1">Membrane</location>
        <topology evidence="1">Multi-pass membrane protein</topology>
    </subcellularLocation>
</comment>
<reference evidence="8 9" key="1">
    <citation type="submission" date="2019-05" db="EMBL/GenBank/DDBJ databases">
        <title>Culicoidintestinum kansasii gen. nov., sp. nov. from the gastrointestinal tract of the biting midge, Culicoides sonorensis.</title>
        <authorList>
            <person name="Neupane S."/>
            <person name="Ghosh A."/>
            <person name="Gunther S."/>
            <person name="Martin K."/>
            <person name="Zurek L."/>
        </authorList>
    </citation>
    <scope>NUCLEOTIDE SEQUENCE [LARGE SCALE GENOMIC DNA]</scope>
    <source>
        <strain evidence="8 9">CS-1</strain>
    </source>
</reference>
<dbReference type="AlphaFoldDB" id="A0A5R8QIG6"/>
<evidence type="ECO:0000313" key="9">
    <source>
        <dbReference type="Proteomes" id="UP000306912"/>
    </source>
</evidence>
<evidence type="ECO:0000256" key="5">
    <source>
        <dbReference type="ARBA" id="ARBA00022989"/>
    </source>
</evidence>
<keyword evidence="9" id="KW-1185">Reference proteome</keyword>
<dbReference type="EMBL" id="VBWP01000001">
    <property type="protein sequence ID" value="TLG77516.1"/>
    <property type="molecule type" value="Genomic_DNA"/>
</dbReference>
<proteinExistence type="predicted"/>
<dbReference type="FunCoup" id="A0A5R8QIG6">
    <property type="interactions" value="26"/>
</dbReference>
<sequence>MEILGTILTNNKLLGAIFSTIFIILLGYFLRKKNIVDDKAGKTLSTILLSVALPALAFNSFMTNITPETFTTGLNVFIFGFVAYILLIIISKLLYIRQKGDRKDTLEILTVFGSTTFFGIPIINAVLGKTGTLYANLFNIAYRVFLYSYGLITMSGVKFETKNLKQILLNPIIIATFLGLVIWLTQPYLPQVTVMVDGEAASFAFLRIDQTLPWVFQGFTYLGSLSSPLAWLAIGMTLASISISEAVKEKLVWVYGVMKLLVVPCIFLLIMFALNATFLPLGYEAITAIMIMLATPPATVAVAYAINFDKEAIFASNASLLTTVLAVFAIIGWIIVMTVLNTAGILV</sequence>
<feature type="transmembrane region" description="Helical" evidence="7">
    <location>
        <begin position="286"/>
        <end position="306"/>
    </location>
</feature>
<feature type="transmembrane region" description="Helical" evidence="7">
    <location>
        <begin position="108"/>
        <end position="127"/>
    </location>
</feature>
<keyword evidence="5 7" id="KW-1133">Transmembrane helix</keyword>
<protein>
    <submittedName>
        <fullName evidence="8">AEC family transporter</fullName>
    </submittedName>
</protein>